<keyword evidence="4" id="KW-1185">Reference proteome</keyword>
<evidence type="ECO:0000256" key="1">
    <source>
        <dbReference type="ARBA" id="ARBA00007736"/>
    </source>
</evidence>
<proteinExistence type="inferred from homology"/>
<name>A0A914HGU8_GLORO</name>
<evidence type="ECO:0000313" key="4">
    <source>
        <dbReference type="Proteomes" id="UP000887572"/>
    </source>
</evidence>
<evidence type="ECO:0000259" key="3">
    <source>
        <dbReference type="Pfam" id="PF07933"/>
    </source>
</evidence>
<feature type="compositionally biased region" description="Polar residues" evidence="2">
    <location>
        <begin position="11"/>
        <end position="20"/>
    </location>
</feature>
<dbReference type="Gene3D" id="2.30.29.30">
    <property type="entry name" value="Pleckstrin-homology domain (PH domain)/Phosphotyrosine-binding domain (PTB)"/>
    <property type="match status" value="1"/>
</dbReference>
<dbReference type="Proteomes" id="UP000887572">
    <property type="component" value="Unplaced"/>
</dbReference>
<dbReference type="SUPFAM" id="SSF50729">
    <property type="entry name" value="PH domain-like"/>
    <property type="match status" value="1"/>
</dbReference>
<comment type="similarity">
    <text evidence="1">Belongs to the NECAP family.</text>
</comment>
<dbReference type="PANTHER" id="PTHR12847">
    <property type="entry name" value="ATP-BINDING CASSETTE ABC TRANSPORTER-RELATED"/>
    <property type="match status" value="1"/>
</dbReference>
<dbReference type="GO" id="GO:0006897">
    <property type="term" value="P:endocytosis"/>
    <property type="evidence" value="ECO:0007669"/>
    <property type="project" value="InterPro"/>
</dbReference>
<dbReference type="CDD" id="cd13228">
    <property type="entry name" value="PHear_NECAP"/>
    <property type="match status" value="1"/>
</dbReference>
<dbReference type="Pfam" id="PF07933">
    <property type="entry name" value="DUF1681"/>
    <property type="match status" value="1"/>
</dbReference>
<dbReference type="InterPro" id="IPR012466">
    <property type="entry name" value="NECAP_PHear"/>
</dbReference>
<evidence type="ECO:0000313" key="5">
    <source>
        <dbReference type="WBParaSite" id="Gr19_v10_g16836.t1"/>
    </source>
</evidence>
<feature type="region of interest" description="Disordered" evidence="2">
    <location>
        <begin position="175"/>
        <end position="209"/>
    </location>
</feature>
<evidence type="ECO:0000256" key="2">
    <source>
        <dbReference type="SAM" id="MobiDB-lite"/>
    </source>
</evidence>
<feature type="domain" description="NECAP PHear" evidence="3">
    <location>
        <begin position="29"/>
        <end position="169"/>
    </location>
</feature>
<dbReference type="WBParaSite" id="Gr19_v10_g16836.t1">
    <property type="protein sequence ID" value="Gr19_v10_g16836.t1"/>
    <property type="gene ID" value="Gr19_v10_g16836"/>
</dbReference>
<feature type="region of interest" description="Disordered" evidence="2">
    <location>
        <begin position="1"/>
        <end position="22"/>
    </location>
</feature>
<dbReference type="AlphaFoldDB" id="A0A914HGU8"/>
<reference evidence="5" key="1">
    <citation type="submission" date="2022-11" db="UniProtKB">
        <authorList>
            <consortium name="WormBaseParasite"/>
        </authorList>
    </citation>
    <scope>IDENTIFICATION</scope>
</reference>
<dbReference type="GO" id="GO:0030125">
    <property type="term" value="C:clathrin vesicle coat"/>
    <property type="evidence" value="ECO:0007669"/>
    <property type="project" value="TreeGrafter"/>
</dbReference>
<protein>
    <submittedName>
        <fullName evidence="5">NECAP PHear domain-containing protein</fullName>
    </submittedName>
</protein>
<dbReference type="InterPro" id="IPR011993">
    <property type="entry name" value="PH-like_dom_sf"/>
</dbReference>
<sequence>MGGSAELGRKGQSNNLSEHPNLSGLWPIIPPLTGNKGYKASDWKLDSPDWTGRLRLISTSNKLEIRLEDKNSGELYAKAPVGQLNSVDYEPVTDSSRYFVVRLRNDNGKTAFVGLGFADRADSFDLNVAIQDHFKTIKKCDESMGEELQNEPKLDLSFKEGQTITVNIGKKTITSNNAVPNHRTTHGNNIDAPVPFLPPPPASGNKIRK</sequence>
<dbReference type="PANTHER" id="PTHR12847:SF9">
    <property type="entry name" value="NECAP-LIKE PROTEIN CG9132"/>
    <property type="match status" value="1"/>
</dbReference>
<accession>A0A914HGU8</accession>
<organism evidence="4 5">
    <name type="scientific">Globodera rostochiensis</name>
    <name type="common">Golden nematode worm</name>
    <name type="synonym">Heterodera rostochiensis</name>
    <dbReference type="NCBI Taxonomy" id="31243"/>
    <lineage>
        <taxon>Eukaryota</taxon>
        <taxon>Metazoa</taxon>
        <taxon>Ecdysozoa</taxon>
        <taxon>Nematoda</taxon>
        <taxon>Chromadorea</taxon>
        <taxon>Rhabditida</taxon>
        <taxon>Tylenchina</taxon>
        <taxon>Tylenchomorpha</taxon>
        <taxon>Tylenchoidea</taxon>
        <taxon>Heteroderidae</taxon>
        <taxon>Heteroderinae</taxon>
        <taxon>Globodera</taxon>
    </lineage>
</organism>